<feature type="compositionally biased region" description="Acidic residues" evidence="1">
    <location>
        <begin position="109"/>
        <end position="120"/>
    </location>
</feature>
<dbReference type="AlphaFoldDB" id="T1HDQ0"/>
<dbReference type="HOGENOM" id="CLU_1706430_0_0_1"/>
<feature type="compositionally biased region" description="Acidic residues" evidence="1">
    <location>
        <begin position="82"/>
        <end position="98"/>
    </location>
</feature>
<evidence type="ECO:0000313" key="3">
    <source>
        <dbReference type="Proteomes" id="UP000015103"/>
    </source>
</evidence>
<protein>
    <submittedName>
        <fullName evidence="2">Uncharacterized protein</fullName>
    </submittedName>
</protein>
<name>T1HDQ0_RHOPR</name>
<keyword evidence="3" id="KW-1185">Reference proteome</keyword>
<evidence type="ECO:0000313" key="2">
    <source>
        <dbReference type="EnsemblMetazoa" id="RPRC002172-PA"/>
    </source>
</evidence>
<dbReference type="Proteomes" id="UP000015103">
    <property type="component" value="Unassembled WGS sequence"/>
</dbReference>
<organism evidence="2 3">
    <name type="scientific">Rhodnius prolixus</name>
    <name type="common">Triatomid bug</name>
    <dbReference type="NCBI Taxonomy" id="13249"/>
    <lineage>
        <taxon>Eukaryota</taxon>
        <taxon>Metazoa</taxon>
        <taxon>Ecdysozoa</taxon>
        <taxon>Arthropoda</taxon>
        <taxon>Hexapoda</taxon>
        <taxon>Insecta</taxon>
        <taxon>Pterygota</taxon>
        <taxon>Neoptera</taxon>
        <taxon>Paraneoptera</taxon>
        <taxon>Hemiptera</taxon>
        <taxon>Heteroptera</taxon>
        <taxon>Panheteroptera</taxon>
        <taxon>Cimicomorpha</taxon>
        <taxon>Reduviidae</taxon>
        <taxon>Triatominae</taxon>
        <taxon>Rhodnius</taxon>
    </lineage>
</organism>
<dbReference type="EnsemblMetazoa" id="RPRC002172-RA">
    <property type="protein sequence ID" value="RPRC002172-PA"/>
    <property type="gene ID" value="RPRC002172"/>
</dbReference>
<accession>T1HDQ0</accession>
<dbReference type="InParanoid" id="T1HDQ0"/>
<reference evidence="2" key="1">
    <citation type="submission" date="2015-05" db="UniProtKB">
        <authorList>
            <consortium name="EnsemblMetazoa"/>
        </authorList>
    </citation>
    <scope>IDENTIFICATION</scope>
</reference>
<feature type="region of interest" description="Disordered" evidence="1">
    <location>
        <begin position="82"/>
        <end position="121"/>
    </location>
</feature>
<proteinExistence type="predicted"/>
<dbReference type="VEuPathDB" id="VectorBase:RPRC002172"/>
<evidence type="ECO:0000256" key="1">
    <source>
        <dbReference type="SAM" id="MobiDB-lite"/>
    </source>
</evidence>
<sequence>MDRSRLPRICYDSLLHLDSLPSNNIKFNWVTQIKEFFYKCWLQPSLGNAGSINPKMSSEKRVFDLNKEDDVARIHKMLFDHDSDEEELDDSSETSEDLLLERDGNSDTEQSDAETEDENEIGVGGSYIAVQKKNNKIINNYRWYKNPLPIEEVW</sequence>
<dbReference type="EMBL" id="ACPB03033497">
    <property type="status" value="NOT_ANNOTATED_CDS"/>
    <property type="molecule type" value="Genomic_DNA"/>
</dbReference>